<comment type="similarity">
    <text evidence="4">Belongs to the L/F-transferase family.</text>
</comment>
<feature type="region of interest" description="Disordered" evidence="5">
    <location>
        <begin position="221"/>
        <end position="247"/>
    </location>
</feature>
<dbReference type="RefSeq" id="WP_345266588.1">
    <property type="nucleotide sequence ID" value="NZ_BAABIM010000002.1"/>
</dbReference>
<dbReference type="InterPro" id="IPR016181">
    <property type="entry name" value="Acyl_CoA_acyltransferase"/>
</dbReference>
<evidence type="ECO:0000313" key="6">
    <source>
        <dbReference type="EMBL" id="GAA4687424.1"/>
    </source>
</evidence>
<dbReference type="Gene3D" id="3.40.630.70">
    <property type="entry name" value="Leucyl/phenylalanyl-tRNA-protein transferase, C-terminal domain"/>
    <property type="match status" value="1"/>
</dbReference>
<comment type="catalytic activity">
    <reaction evidence="4">
        <text>N-terminal L-lysyl-[protein] + L-leucyl-tRNA(Leu) = N-terminal L-leucyl-L-lysyl-[protein] + tRNA(Leu) + H(+)</text>
        <dbReference type="Rhea" id="RHEA:12340"/>
        <dbReference type="Rhea" id="RHEA-COMP:9613"/>
        <dbReference type="Rhea" id="RHEA-COMP:9622"/>
        <dbReference type="Rhea" id="RHEA-COMP:12670"/>
        <dbReference type="Rhea" id="RHEA-COMP:12671"/>
        <dbReference type="ChEBI" id="CHEBI:15378"/>
        <dbReference type="ChEBI" id="CHEBI:65249"/>
        <dbReference type="ChEBI" id="CHEBI:78442"/>
        <dbReference type="ChEBI" id="CHEBI:78494"/>
        <dbReference type="ChEBI" id="CHEBI:133043"/>
        <dbReference type="EC" id="2.3.2.6"/>
    </reaction>
</comment>
<dbReference type="InterPro" id="IPR004616">
    <property type="entry name" value="Leu/Phe-tRNA_Trfase"/>
</dbReference>
<feature type="region of interest" description="Disordered" evidence="5">
    <location>
        <begin position="1"/>
        <end position="24"/>
    </location>
</feature>
<dbReference type="NCBIfam" id="TIGR00667">
    <property type="entry name" value="aat"/>
    <property type="match status" value="1"/>
</dbReference>
<dbReference type="Pfam" id="PF03588">
    <property type="entry name" value="Leu_Phe_trans"/>
    <property type="match status" value="1"/>
</dbReference>
<dbReference type="InterPro" id="IPR042203">
    <property type="entry name" value="Leu/Phe-tRNA_Trfase_C"/>
</dbReference>
<dbReference type="Proteomes" id="UP001500621">
    <property type="component" value="Unassembled WGS sequence"/>
</dbReference>
<evidence type="ECO:0000313" key="7">
    <source>
        <dbReference type="Proteomes" id="UP001500621"/>
    </source>
</evidence>
<protein>
    <recommendedName>
        <fullName evidence="4">Leucyl/phenylalanyl-tRNA--protein transferase</fullName>
        <ecNumber evidence="4">2.3.2.6</ecNumber>
    </recommendedName>
    <alternativeName>
        <fullName evidence="4">L/F-transferase</fullName>
    </alternativeName>
    <alternativeName>
        <fullName evidence="4">Leucyltransferase</fullName>
    </alternativeName>
    <alternativeName>
        <fullName evidence="4">Phenyalanyltransferase</fullName>
    </alternativeName>
</protein>
<feature type="compositionally biased region" description="Pro residues" evidence="5">
    <location>
        <begin position="1"/>
        <end position="10"/>
    </location>
</feature>
<dbReference type="GO" id="GO:0016740">
    <property type="term" value="F:transferase activity"/>
    <property type="evidence" value="ECO:0007669"/>
    <property type="project" value="UniProtKB-KW"/>
</dbReference>
<comment type="caution">
    <text evidence="6">The sequence shown here is derived from an EMBL/GenBank/DDBJ whole genome shotgun (WGS) entry which is preliminary data.</text>
</comment>
<evidence type="ECO:0000256" key="1">
    <source>
        <dbReference type="ARBA" id="ARBA00022490"/>
    </source>
</evidence>
<evidence type="ECO:0000256" key="2">
    <source>
        <dbReference type="ARBA" id="ARBA00022679"/>
    </source>
</evidence>
<proteinExistence type="inferred from homology"/>
<keyword evidence="2 4" id="KW-0808">Transferase</keyword>
<accession>A0ABP8WDH3</accession>
<gene>
    <name evidence="4 6" type="primary">aat</name>
    <name evidence="6" type="ORF">GCM10023226_26680</name>
</gene>
<name>A0ABP8WDH3_9ACTN</name>
<dbReference type="InterPro" id="IPR042221">
    <property type="entry name" value="Leu/Phe-tRNA_Trfase_N"/>
</dbReference>
<keyword evidence="1 4" id="KW-0963">Cytoplasm</keyword>
<keyword evidence="7" id="KW-1185">Reference proteome</keyword>
<evidence type="ECO:0000256" key="5">
    <source>
        <dbReference type="SAM" id="MobiDB-lite"/>
    </source>
</evidence>
<dbReference type="SUPFAM" id="SSF55729">
    <property type="entry name" value="Acyl-CoA N-acyltransferases (Nat)"/>
    <property type="match status" value="1"/>
</dbReference>
<dbReference type="PANTHER" id="PTHR30098">
    <property type="entry name" value="LEUCYL/PHENYLALANYL-TRNA--PROTEIN TRANSFERASE"/>
    <property type="match status" value="1"/>
</dbReference>
<feature type="compositionally biased region" description="Pro residues" evidence="5">
    <location>
        <begin position="221"/>
        <end position="232"/>
    </location>
</feature>
<comment type="catalytic activity">
    <reaction evidence="4">
        <text>N-terminal L-arginyl-[protein] + L-leucyl-tRNA(Leu) = N-terminal L-leucyl-L-arginyl-[protein] + tRNA(Leu) + H(+)</text>
        <dbReference type="Rhea" id="RHEA:50416"/>
        <dbReference type="Rhea" id="RHEA-COMP:9613"/>
        <dbReference type="Rhea" id="RHEA-COMP:9622"/>
        <dbReference type="Rhea" id="RHEA-COMP:12672"/>
        <dbReference type="Rhea" id="RHEA-COMP:12673"/>
        <dbReference type="ChEBI" id="CHEBI:15378"/>
        <dbReference type="ChEBI" id="CHEBI:64719"/>
        <dbReference type="ChEBI" id="CHEBI:78442"/>
        <dbReference type="ChEBI" id="CHEBI:78494"/>
        <dbReference type="ChEBI" id="CHEBI:133044"/>
        <dbReference type="EC" id="2.3.2.6"/>
    </reaction>
</comment>
<dbReference type="Gene3D" id="3.30.70.3550">
    <property type="entry name" value="Leucyl/phenylalanyl-tRNA-protein transferase, N-terminal domain"/>
    <property type="match status" value="1"/>
</dbReference>
<reference evidence="7" key="1">
    <citation type="journal article" date="2019" name="Int. J. Syst. Evol. Microbiol.">
        <title>The Global Catalogue of Microorganisms (GCM) 10K type strain sequencing project: providing services to taxonomists for standard genome sequencing and annotation.</title>
        <authorList>
            <consortium name="The Broad Institute Genomics Platform"/>
            <consortium name="The Broad Institute Genome Sequencing Center for Infectious Disease"/>
            <person name="Wu L."/>
            <person name="Ma J."/>
        </authorList>
    </citation>
    <scope>NUCLEOTIDE SEQUENCE [LARGE SCALE GENOMIC DNA]</scope>
    <source>
        <strain evidence="7">JCM 18127</strain>
    </source>
</reference>
<dbReference type="EMBL" id="BAABIM010000002">
    <property type="protein sequence ID" value="GAA4687424.1"/>
    <property type="molecule type" value="Genomic_DNA"/>
</dbReference>
<comment type="function">
    <text evidence="4">Functions in the N-end rule pathway of protein degradation where it conjugates Leu, Phe and, less efficiently, Met from aminoacyl-tRNAs to the N-termini of proteins containing an N-terminal arginine or lysine.</text>
</comment>
<evidence type="ECO:0000256" key="4">
    <source>
        <dbReference type="HAMAP-Rule" id="MF_00688"/>
    </source>
</evidence>
<keyword evidence="3 4" id="KW-0012">Acyltransferase</keyword>
<evidence type="ECO:0000256" key="3">
    <source>
        <dbReference type="ARBA" id="ARBA00023315"/>
    </source>
</evidence>
<sequence>MSVPFPPVEPPATGWRFGPPERWDPEDDLVGAGADLEPGTVLEAYRHGVFPMPLGGRRDPLGWWSPVERGVLEPGALKVSRSLRRAARDYEIRVDCAFEEVLGACADPRRPGGWIDARIRATYGRLHRDGWVHSVEAWREGRLAGGLYGVGVGALFAGESMFHRERDASKVALLGLVRLLEQARGADWLVDVQWVTPHLASLGVREVPREAYLRRLPPLLAAPPVPWRPPSSPVSGPAGPVSPRPED</sequence>
<dbReference type="EC" id="2.3.2.6" evidence="4"/>
<dbReference type="PANTHER" id="PTHR30098:SF2">
    <property type="entry name" value="LEUCYL_PHENYLALANYL-TRNA--PROTEIN TRANSFERASE"/>
    <property type="match status" value="1"/>
</dbReference>
<comment type="subcellular location">
    <subcellularLocation>
        <location evidence="4">Cytoplasm</location>
    </subcellularLocation>
</comment>
<dbReference type="HAMAP" id="MF_00688">
    <property type="entry name" value="Leu_Phe_trans"/>
    <property type="match status" value="1"/>
</dbReference>
<organism evidence="6 7">
    <name type="scientific">Nocardioides nanhaiensis</name>
    <dbReference type="NCBI Taxonomy" id="1476871"/>
    <lineage>
        <taxon>Bacteria</taxon>
        <taxon>Bacillati</taxon>
        <taxon>Actinomycetota</taxon>
        <taxon>Actinomycetes</taxon>
        <taxon>Propionibacteriales</taxon>
        <taxon>Nocardioidaceae</taxon>
        <taxon>Nocardioides</taxon>
    </lineage>
</organism>
<comment type="catalytic activity">
    <reaction evidence="4">
        <text>L-phenylalanyl-tRNA(Phe) + an N-terminal L-alpha-aminoacyl-[protein] = an N-terminal L-phenylalanyl-L-alpha-aminoacyl-[protein] + tRNA(Phe)</text>
        <dbReference type="Rhea" id="RHEA:43632"/>
        <dbReference type="Rhea" id="RHEA-COMP:9668"/>
        <dbReference type="Rhea" id="RHEA-COMP:9699"/>
        <dbReference type="Rhea" id="RHEA-COMP:10636"/>
        <dbReference type="Rhea" id="RHEA-COMP:10637"/>
        <dbReference type="ChEBI" id="CHEBI:78442"/>
        <dbReference type="ChEBI" id="CHEBI:78531"/>
        <dbReference type="ChEBI" id="CHEBI:78597"/>
        <dbReference type="ChEBI" id="CHEBI:83561"/>
        <dbReference type="EC" id="2.3.2.6"/>
    </reaction>
</comment>